<organism evidence="11 12">
    <name type="scientific">Cerrena zonata</name>
    <dbReference type="NCBI Taxonomy" id="2478898"/>
    <lineage>
        <taxon>Eukaryota</taxon>
        <taxon>Fungi</taxon>
        <taxon>Dikarya</taxon>
        <taxon>Basidiomycota</taxon>
        <taxon>Agaricomycotina</taxon>
        <taxon>Agaricomycetes</taxon>
        <taxon>Polyporales</taxon>
        <taxon>Cerrenaceae</taxon>
        <taxon>Cerrena</taxon>
    </lineage>
</organism>
<dbReference type="GO" id="GO:0020037">
    <property type="term" value="F:heme binding"/>
    <property type="evidence" value="ECO:0007669"/>
    <property type="project" value="InterPro"/>
</dbReference>
<dbReference type="SUPFAM" id="SSF48264">
    <property type="entry name" value="Cytochrome P450"/>
    <property type="match status" value="1"/>
</dbReference>
<dbReference type="Proteomes" id="UP001385951">
    <property type="component" value="Unassembled WGS sequence"/>
</dbReference>
<keyword evidence="12" id="KW-1185">Reference proteome</keyword>
<proteinExistence type="inferred from homology"/>
<evidence type="ECO:0000313" key="12">
    <source>
        <dbReference type="Proteomes" id="UP001385951"/>
    </source>
</evidence>
<accession>A0AAW0FLF7</accession>
<keyword evidence="6 10" id="KW-0560">Oxidoreductase</keyword>
<comment type="similarity">
    <text evidence="3 10">Belongs to the cytochrome P450 family.</text>
</comment>
<evidence type="ECO:0000256" key="6">
    <source>
        <dbReference type="ARBA" id="ARBA00023002"/>
    </source>
</evidence>
<evidence type="ECO:0000313" key="11">
    <source>
        <dbReference type="EMBL" id="KAK7681456.1"/>
    </source>
</evidence>
<evidence type="ECO:0000256" key="10">
    <source>
        <dbReference type="RuleBase" id="RU000461"/>
    </source>
</evidence>
<dbReference type="InterPro" id="IPR017972">
    <property type="entry name" value="Cyt_P450_CS"/>
</dbReference>
<dbReference type="GO" id="GO:0004497">
    <property type="term" value="F:monooxygenase activity"/>
    <property type="evidence" value="ECO:0007669"/>
    <property type="project" value="UniProtKB-KW"/>
</dbReference>
<dbReference type="PANTHER" id="PTHR24305">
    <property type="entry name" value="CYTOCHROME P450"/>
    <property type="match status" value="1"/>
</dbReference>
<keyword evidence="5 9" id="KW-0479">Metal-binding</keyword>
<dbReference type="InterPro" id="IPR050121">
    <property type="entry name" value="Cytochrome_P450_monoxygenase"/>
</dbReference>
<dbReference type="InterPro" id="IPR036396">
    <property type="entry name" value="Cyt_P450_sf"/>
</dbReference>
<evidence type="ECO:0000256" key="8">
    <source>
        <dbReference type="ARBA" id="ARBA00023033"/>
    </source>
</evidence>
<evidence type="ECO:0000256" key="7">
    <source>
        <dbReference type="ARBA" id="ARBA00023004"/>
    </source>
</evidence>
<dbReference type="GO" id="GO:0016705">
    <property type="term" value="F:oxidoreductase activity, acting on paired donors, with incorporation or reduction of molecular oxygen"/>
    <property type="evidence" value="ECO:0007669"/>
    <property type="project" value="InterPro"/>
</dbReference>
<keyword evidence="4 9" id="KW-0349">Heme</keyword>
<comment type="cofactor">
    <cofactor evidence="1 9">
        <name>heme</name>
        <dbReference type="ChEBI" id="CHEBI:30413"/>
    </cofactor>
</comment>
<dbReference type="AlphaFoldDB" id="A0AAW0FLF7"/>
<dbReference type="GO" id="GO:0005506">
    <property type="term" value="F:iron ion binding"/>
    <property type="evidence" value="ECO:0007669"/>
    <property type="project" value="InterPro"/>
</dbReference>
<dbReference type="Gene3D" id="1.10.630.10">
    <property type="entry name" value="Cytochrome P450"/>
    <property type="match status" value="1"/>
</dbReference>
<protein>
    <recommendedName>
        <fullName evidence="13">Cytochrome P450</fullName>
    </recommendedName>
</protein>
<dbReference type="PRINTS" id="PR00463">
    <property type="entry name" value="EP450I"/>
</dbReference>
<keyword evidence="7 9" id="KW-0408">Iron</keyword>
<name>A0AAW0FLF7_9APHY</name>
<dbReference type="InterPro" id="IPR001128">
    <property type="entry name" value="Cyt_P450"/>
</dbReference>
<dbReference type="Pfam" id="PF00067">
    <property type="entry name" value="p450"/>
    <property type="match status" value="1"/>
</dbReference>
<evidence type="ECO:0000256" key="3">
    <source>
        <dbReference type="ARBA" id="ARBA00010617"/>
    </source>
</evidence>
<evidence type="ECO:0000256" key="2">
    <source>
        <dbReference type="ARBA" id="ARBA00005179"/>
    </source>
</evidence>
<evidence type="ECO:0000256" key="4">
    <source>
        <dbReference type="ARBA" id="ARBA00022617"/>
    </source>
</evidence>
<keyword evidence="8 10" id="KW-0503">Monooxygenase</keyword>
<evidence type="ECO:0000256" key="5">
    <source>
        <dbReference type="ARBA" id="ARBA00022723"/>
    </source>
</evidence>
<dbReference type="PRINTS" id="PR00385">
    <property type="entry name" value="P450"/>
</dbReference>
<dbReference type="PROSITE" id="PS00086">
    <property type="entry name" value="CYTOCHROME_P450"/>
    <property type="match status" value="1"/>
</dbReference>
<comment type="pathway">
    <text evidence="2">Secondary metabolite biosynthesis.</text>
</comment>
<evidence type="ECO:0008006" key="13">
    <source>
        <dbReference type="Google" id="ProtNLM"/>
    </source>
</evidence>
<sequence length="547" mass="61103">MPFSTELVAFVLLGVAWILWRLTRNFILRSPLDNIPGPASASWVKGNLGQLYDRHGWEWLDNLGNNYSKVVKLRGLFGHHMLYVFDPLALHHILVKDAEEVYESTEWSLQTTQITVGPGLTGVHGLRHRKQRKMLNPVFSAKHLRSMTTLFYSVVHRFSNGIGAEVGENTTTVDIMEWFSRAALELIAQGGLGISMDSLGDPTPNPLADSIKMLIPSITDLGELQFFLPYVNYLGPSWFKQLLARLAPSQVIQRLRKGIADIVAESKKIIAEKKAGLKAGDSKIVHEFTEKKDIMSILLQANMAASEADRLPEDELVAQVSVFILGGTDTTSNALTAMMNTLAQRPDIQDKLRAEILEAQAQFGEDIPYDDLIALPYMDACIRENLRMYSPASFIAREAKKDFVLPVSEPVVALDGTVMREIPIPKGTTLYIGIRSSNIDKRIWGEDALEFKPERWLSQLPSTLTEARIPGIYSNLMTFNAGGRSCIGFKFSQLEMKVVLNIILGKFKVSMAKQAENIVWNNAGVRHPTMKDNVIPTFPVNLQRIQA</sequence>
<reference evidence="11 12" key="1">
    <citation type="submission" date="2022-09" db="EMBL/GenBank/DDBJ databases">
        <authorList>
            <person name="Palmer J.M."/>
        </authorList>
    </citation>
    <scope>NUCLEOTIDE SEQUENCE [LARGE SCALE GENOMIC DNA]</scope>
    <source>
        <strain evidence="11 12">DSM 7382</strain>
    </source>
</reference>
<evidence type="ECO:0000256" key="9">
    <source>
        <dbReference type="PIRSR" id="PIRSR602401-1"/>
    </source>
</evidence>
<dbReference type="PANTHER" id="PTHR24305:SF166">
    <property type="entry name" value="CYTOCHROME P450 12A4, MITOCHONDRIAL-RELATED"/>
    <property type="match status" value="1"/>
</dbReference>
<dbReference type="InterPro" id="IPR002401">
    <property type="entry name" value="Cyt_P450_E_grp-I"/>
</dbReference>
<dbReference type="EMBL" id="JASBNA010000041">
    <property type="protein sequence ID" value="KAK7681456.1"/>
    <property type="molecule type" value="Genomic_DNA"/>
</dbReference>
<comment type="caution">
    <text evidence="11">The sequence shown here is derived from an EMBL/GenBank/DDBJ whole genome shotgun (WGS) entry which is preliminary data.</text>
</comment>
<gene>
    <name evidence="11" type="ORF">QCA50_015548</name>
</gene>
<feature type="binding site" description="axial binding residue" evidence="9">
    <location>
        <position position="486"/>
    </location>
    <ligand>
        <name>heme</name>
        <dbReference type="ChEBI" id="CHEBI:30413"/>
    </ligand>
    <ligandPart>
        <name>Fe</name>
        <dbReference type="ChEBI" id="CHEBI:18248"/>
    </ligandPart>
</feature>
<evidence type="ECO:0000256" key="1">
    <source>
        <dbReference type="ARBA" id="ARBA00001971"/>
    </source>
</evidence>